<comment type="caution">
    <text evidence="3">The sequence shown here is derived from an EMBL/GenBank/DDBJ whole genome shotgun (WGS) entry which is preliminary data.</text>
</comment>
<protein>
    <recommendedName>
        <fullName evidence="5">Preprotein translocase subunit Sec66</fullName>
    </recommendedName>
</protein>
<feature type="compositionally biased region" description="Basic and acidic residues" evidence="1">
    <location>
        <begin position="197"/>
        <end position="207"/>
    </location>
</feature>
<keyword evidence="2" id="KW-0812">Transmembrane</keyword>
<dbReference type="EMBL" id="NWUJ01000005">
    <property type="protein sequence ID" value="PFH35284.1"/>
    <property type="molecule type" value="Genomic_DNA"/>
</dbReference>
<keyword evidence="2" id="KW-1133">Transmembrane helix</keyword>
<evidence type="ECO:0008006" key="5">
    <source>
        <dbReference type="Google" id="ProtNLM"/>
    </source>
</evidence>
<dbReference type="InterPro" id="IPR018624">
    <property type="entry name" value="Sec66"/>
</dbReference>
<dbReference type="GO" id="GO:0031207">
    <property type="term" value="C:Sec62/Sec63 complex"/>
    <property type="evidence" value="ECO:0007669"/>
    <property type="project" value="InterPro"/>
</dbReference>
<gene>
    <name evidence="3" type="ORF">BESB_061710</name>
</gene>
<evidence type="ECO:0000256" key="2">
    <source>
        <dbReference type="SAM" id="Phobius"/>
    </source>
</evidence>
<dbReference type="Proteomes" id="UP000224006">
    <property type="component" value="Chromosome V"/>
</dbReference>
<feature type="transmembrane region" description="Helical" evidence="2">
    <location>
        <begin position="12"/>
        <end position="31"/>
    </location>
</feature>
<name>A0A2A9MDK8_BESBE</name>
<keyword evidence="4" id="KW-1185">Reference proteome</keyword>
<organism evidence="3 4">
    <name type="scientific">Besnoitia besnoiti</name>
    <name type="common">Apicomplexan protozoan</name>
    <dbReference type="NCBI Taxonomy" id="94643"/>
    <lineage>
        <taxon>Eukaryota</taxon>
        <taxon>Sar</taxon>
        <taxon>Alveolata</taxon>
        <taxon>Apicomplexa</taxon>
        <taxon>Conoidasida</taxon>
        <taxon>Coccidia</taxon>
        <taxon>Eucoccidiorida</taxon>
        <taxon>Eimeriorina</taxon>
        <taxon>Sarcocystidae</taxon>
        <taxon>Besnoitia</taxon>
    </lineage>
</organism>
<feature type="region of interest" description="Disordered" evidence="1">
    <location>
        <begin position="197"/>
        <end position="251"/>
    </location>
</feature>
<dbReference type="KEGG" id="bbes:BESB_061710"/>
<dbReference type="AlphaFoldDB" id="A0A2A9MDK8"/>
<evidence type="ECO:0000256" key="1">
    <source>
        <dbReference type="SAM" id="MobiDB-lite"/>
    </source>
</evidence>
<dbReference type="Pfam" id="PF09802">
    <property type="entry name" value="Sec66"/>
    <property type="match status" value="1"/>
</dbReference>
<reference evidence="3 4" key="1">
    <citation type="submission" date="2017-09" db="EMBL/GenBank/DDBJ databases">
        <title>Genome sequencing of Besnoitia besnoiti strain Bb-Ger1.</title>
        <authorList>
            <person name="Schares G."/>
            <person name="Venepally P."/>
            <person name="Lorenzi H.A."/>
        </authorList>
    </citation>
    <scope>NUCLEOTIDE SEQUENCE [LARGE SCALE GENOMIC DNA]</scope>
    <source>
        <strain evidence="3 4">Bb-Ger1</strain>
    </source>
</reference>
<dbReference type="VEuPathDB" id="ToxoDB:BESB_061710"/>
<proteinExistence type="predicted"/>
<sequence>MEGALDSSLSGWLIFGLMALIAIVGALRLWLQERRGSREKASFFKQAEDVLSFPEPTEAINEYEVAREDAFDDMVKEGKADKDAEDLPEGALPETSWLRRISADHKKKLKLLLLRRALANVPRWAGLSQEINAKFRLYRHGLLSEETWSSFARAQDSLQAELDYLRLEAECLEPQWGDRVLKDAMLLYRLQQTKEAQQKEQEQEAKKRAAMQKQELIVQQQKKDAMERKAEKRADSLIKEEEGKQKKKASR</sequence>
<dbReference type="OrthoDB" id="73168at2759"/>
<evidence type="ECO:0000313" key="3">
    <source>
        <dbReference type="EMBL" id="PFH35284.1"/>
    </source>
</evidence>
<dbReference type="GeneID" id="40311099"/>
<feature type="compositionally biased region" description="Basic and acidic residues" evidence="1">
    <location>
        <begin position="221"/>
        <end position="244"/>
    </location>
</feature>
<dbReference type="RefSeq" id="XP_029219293.1">
    <property type="nucleotide sequence ID" value="XM_029364585.1"/>
</dbReference>
<dbReference type="GO" id="GO:0031204">
    <property type="term" value="P:post-translational protein targeting to membrane, translocation"/>
    <property type="evidence" value="ECO:0007669"/>
    <property type="project" value="InterPro"/>
</dbReference>
<accession>A0A2A9MDK8</accession>
<keyword evidence="2" id="KW-0472">Membrane</keyword>
<evidence type="ECO:0000313" key="4">
    <source>
        <dbReference type="Proteomes" id="UP000224006"/>
    </source>
</evidence>